<name>A0ABU1T273_9ACTO</name>
<dbReference type="InterPro" id="IPR046900">
    <property type="entry name" value="ABC-3C_MC7"/>
</dbReference>
<protein>
    <submittedName>
        <fullName evidence="1">Uncharacterized protein</fullName>
    </submittedName>
</protein>
<dbReference type="Pfam" id="PF20292">
    <property type="entry name" value="MC7"/>
    <property type="match status" value="1"/>
</dbReference>
<accession>A0ABU1T273</accession>
<sequence>MRFPNKLYPFGESTLSLFAPILTILEAEPVSISELRVRLDNPAIEDVLDALTALFALKQINVDSTTGVIVRAR</sequence>
<reference evidence="1 2" key="1">
    <citation type="submission" date="2023-07" db="EMBL/GenBank/DDBJ databases">
        <title>Sequencing the genomes of 1000 actinobacteria strains.</title>
        <authorList>
            <person name="Klenk H.-P."/>
        </authorList>
    </citation>
    <scope>NUCLEOTIDE SEQUENCE [LARGE SCALE GENOMIC DNA]</scope>
    <source>
        <strain evidence="1 2">DSM 15539</strain>
    </source>
</reference>
<proteinExistence type="predicted"/>
<comment type="caution">
    <text evidence="1">The sequence shown here is derived from an EMBL/GenBank/DDBJ whole genome shotgun (WGS) entry which is preliminary data.</text>
</comment>
<keyword evidence="2" id="KW-1185">Reference proteome</keyword>
<dbReference type="RefSeq" id="WP_309956068.1">
    <property type="nucleotide sequence ID" value="NZ_CP136414.1"/>
</dbReference>
<evidence type="ECO:0000313" key="2">
    <source>
        <dbReference type="Proteomes" id="UP001266099"/>
    </source>
</evidence>
<gene>
    <name evidence="1" type="ORF">J2S36_000961</name>
</gene>
<dbReference type="EMBL" id="JAVDUJ010000001">
    <property type="protein sequence ID" value="MDR6939418.1"/>
    <property type="molecule type" value="Genomic_DNA"/>
</dbReference>
<organism evidence="1 2">
    <name type="scientific">Arcanobacterium hippocoleae</name>
    <dbReference type="NCBI Taxonomy" id="149017"/>
    <lineage>
        <taxon>Bacteria</taxon>
        <taxon>Bacillati</taxon>
        <taxon>Actinomycetota</taxon>
        <taxon>Actinomycetes</taxon>
        <taxon>Actinomycetales</taxon>
        <taxon>Actinomycetaceae</taxon>
        <taxon>Arcanobacterium</taxon>
    </lineage>
</organism>
<dbReference type="Proteomes" id="UP001266099">
    <property type="component" value="Unassembled WGS sequence"/>
</dbReference>
<evidence type="ECO:0000313" key="1">
    <source>
        <dbReference type="EMBL" id="MDR6939418.1"/>
    </source>
</evidence>